<evidence type="ECO:0000259" key="1">
    <source>
        <dbReference type="PROSITE" id="PS50181"/>
    </source>
</evidence>
<dbReference type="AlphaFoldDB" id="A0A165DUA5"/>
<gene>
    <name evidence="2" type="ORF">EXIGLDRAFT_841553</name>
</gene>
<feature type="domain" description="F-box" evidence="1">
    <location>
        <begin position="5"/>
        <end position="51"/>
    </location>
</feature>
<proteinExistence type="predicted"/>
<dbReference type="EMBL" id="KV426191">
    <property type="protein sequence ID" value="KZV85374.1"/>
    <property type="molecule type" value="Genomic_DNA"/>
</dbReference>
<organism evidence="2 3">
    <name type="scientific">Exidia glandulosa HHB12029</name>
    <dbReference type="NCBI Taxonomy" id="1314781"/>
    <lineage>
        <taxon>Eukaryota</taxon>
        <taxon>Fungi</taxon>
        <taxon>Dikarya</taxon>
        <taxon>Basidiomycota</taxon>
        <taxon>Agaricomycotina</taxon>
        <taxon>Agaricomycetes</taxon>
        <taxon>Auriculariales</taxon>
        <taxon>Exidiaceae</taxon>
        <taxon>Exidia</taxon>
    </lineage>
</organism>
<dbReference type="InterPro" id="IPR036047">
    <property type="entry name" value="F-box-like_dom_sf"/>
</dbReference>
<dbReference type="Proteomes" id="UP000077266">
    <property type="component" value="Unassembled WGS sequence"/>
</dbReference>
<keyword evidence="3" id="KW-1185">Reference proteome</keyword>
<dbReference type="CDD" id="cd09917">
    <property type="entry name" value="F-box_SF"/>
    <property type="match status" value="1"/>
</dbReference>
<dbReference type="OrthoDB" id="2745718at2759"/>
<dbReference type="SUPFAM" id="SSF81383">
    <property type="entry name" value="F-box domain"/>
    <property type="match status" value="1"/>
</dbReference>
<protein>
    <recommendedName>
        <fullName evidence="1">F-box domain-containing protein</fullName>
    </recommendedName>
</protein>
<dbReference type="SMART" id="SM00256">
    <property type="entry name" value="FBOX"/>
    <property type="match status" value="1"/>
</dbReference>
<evidence type="ECO:0000313" key="3">
    <source>
        <dbReference type="Proteomes" id="UP000077266"/>
    </source>
</evidence>
<dbReference type="PROSITE" id="PS50181">
    <property type="entry name" value="FBOX"/>
    <property type="match status" value="1"/>
</dbReference>
<dbReference type="InParanoid" id="A0A165DUA5"/>
<reference evidence="2 3" key="1">
    <citation type="journal article" date="2016" name="Mol. Biol. Evol.">
        <title>Comparative Genomics of Early-Diverging Mushroom-Forming Fungi Provides Insights into the Origins of Lignocellulose Decay Capabilities.</title>
        <authorList>
            <person name="Nagy L.G."/>
            <person name="Riley R."/>
            <person name="Tritt A."/>
            <person name="Adam C."/>
            <person name="Daum C."/>
            <person name="Floudas D."/>
            <person name="Sun H."/>
            <person name="Yadav J.S."/>
            <person name="Pangilinan J."/>
            <person name="Larsson K.H."/>
            <person name="Matsuura K."/>
            <person name="Barry K."/>
            <person name="Labutti K."/>
            <person name="Kuo R."/>
            <person name="Ohm R.A."/>
            <person name="Bhattacharya S.S."/>
            <person name="Shirouzu T."/>
            <person name="Yoshinaga Y."/>
            <person name="Martin F.M."/>
            <person name="Grigoriev I.V."/>
            <person name="Hibbett D.S."/>
        </authorList>
    </citation>
    <scope>NUCLEOTIDE SEQUENCE [LARGE SCALE GENOMIC DNA]</scope>
    <source>
        <strain evidence="2 3">HHB12029</strain>
    </source>
</reference>
<accession>A0A165DUA5</accession>
<evidence type="ECO:0000313" key="2">
    <source>
        <dbReference type="EMBL" id="KZV85374.1"/>
    </source>
</evidence>
<dbReference type="Gene3D" id="1.20.1280.50">
    <property type="match status" value="1"/>
</dbReference>
<sequence>MSIPAAVIDSLPNEILETILFHLVGCDVAKARAVCQRWYELVKGSIALQYRLELALEGYSEDTAHPVPLSLSDRVAALRRFTTCWSEFLVPADRIVTLENFPPRSWNCLPVSRWLVDYGDSDRCARISAFPPEDATVGPVWRDIPLDHPHDAWNRMFSLIALPTLEMLITVGSRTLEDGLAVPVVRLLHIDSFKPHPLAAHHELPWPPGAELGEMSVAWVGMGLCNSTLSVTFLRFDDLITVVWNWVLGTIIHVAPSPLPHFPHGLVMHNQVLLAENTLCWVEYETYDPQISEAGRAVLFVMQFDGSEPWGDTRILGRWGFPTMRTPDTLIVDIVTDEADEMDACFRLNAPNPFISYTRASTLPVEVTDNLIGIRMAHVTFYALRSTFLRQRDTDAVVPWEEWGAENTRCLLGGVHAIHGCKALHQLEPMHDLTLRSTTLALNFTPTKCRAAAPHDLNPSFIDSPNELEAFAFLEPISTRLPYLQTRPPETQDASTESVPIPTDAKLWWEEGRVVWAGSGDGDVVHVAFL</sequence>
<dbReference type="InterPro" id="IPR001810">
    <property type="entry name" value="F-box_dom"/>
</dbReference>
<name>A0A165DUA5_EXIGL</name>
<dbReference type="Pfam" id="PF12937">
    <property type="entry name" value="F-box-like"/>
    <property type="match status" value="1"/>
</dbReference>